<dbReference type="Pfam" id="PF00789">
    <property type="entry name" value="UBX"/>
    <property type="match status" value="1"/>
</dbReference>
<name>A0AAD9RU23_9HYME</name>
<feature type="compositionally biased region" description="Basic and acidic residues" evidence="2">
    <location>
        <begin position="138"/>
        <end position="155"/>
    </location>
</feature>
<evidence type="ECO:0000256" key="1">
    <source>
        <dbReference type="ARBA" id="ARBA00040925"/>
    </source>
</evidence>
<feature type="region of interest" description="Disordered" evidence="2">
    <location>
        <begin position="208"/>
        <end position="242"/>
    </location>
</feature>
<dbReference type="GO" id="GO:0005783">
    <property type="term" value="C:endoplasmic reticulum"/>
    <property type="evidence" value="ECO:0007669"/>
    <property type="project" value="TreeGrafter"/>
</dbReference>
<feature type="compositionally biased region" description="Low complexity" evidence="2">
    <location>
        <begin position="160"/>
        <end position="171"/>
    </location>
</feature>
<evidence type="ECO:0000313" key="5">
    <source>
        <dbReference type="EMBL" id="KAK2585625.1"/>
    </source>
</evidence>
<comment type="caution">
    <text evidence="5">The sequence shown here is derived from an EMBL/GenBank/DDBJ whole genome shotgun (WGS) entry which is preliminary data.</text>
</comment>
<accession>A0AAD9RU23</accession>
<proteinExistence type="predicted"/>
<feature type="region of interest" description="Disordered" evidence="2">
    <location>
        <begin position="104"/>
        <end position="172"/>
    </location>
</feature>
<keyword evidence="6" id="KW-1185">Reference proteome</keyword>
<evidence type="ECO:0000259" key="4">
    <source>
        <dbReference type="PROSITE" id="PS50033"/>
    </source>
</evidence>
<keyword evidence="3" id="KW-0472">Membrane</keyword>
<dbReference type="EMBL" id="JAIFRP010000021">
    <property type="protein sequence ID" value="KAK2585625.1"/>
    <property type="molecule type" value="Genomic_DNA"/>
</dbReference>
<sequence>MKWFEGSINEAVATSKSRKAIFVVFVEGKDDPSTQFAQAINLTEVSTRLEQEDFVAIRLESGSEPYRFFAQIYHLVPVPSLFFIGENGIPLEIVAESEQKSATCNASEASTSDTNPVETPDTKVTTDIPAKPLPTTENENKLVENKSSTDIKDIDMPTTSSEAKSSNNAAELTMEEKLERAKQLIEVQKKQRQEEEERKEIERELERRKMGRDVQKMKQKQQDIEIKQAHDERMKEKAEEAAARQKVRQQIAQDKLERKQKELALQQQVQQQQPAEQPKARTLLFTDATVTRIQFRLPSGNPHMGQFSPTSTLRTLRTYVAENINLPFRQFAMSTSFPRRDLTNEDDDKTLLELELVPTAVILILPLKNSNAATTVTSAQDVSFLSRFIWSFFAPVIGIYNYLMGFFSGASHGNSDQRREDSANPSSGPSSGDAASFPNFQNLAQSTGLFRRNIGGQGGTTIRAQGNIHRLHSGGDDNDENNTWNGLLRYADANPFGVILVKLRFQWIVCLKLNEMEFGRSMVKKIEVADG</sequence>
<dbReference type="SUPFAM" id="SSF54236">
    <property type="entry name" value="Ubiquitin-like"/>
    <property type="match status" value="1"/>
</dbReference>
<dbReference type="Gene3D" id="3.10.20.90">
    <property type="entry name" value="Phosphatidylinositol 3-kinase Catalytic Subunit, Chain A, domain 1"/>
    <property type="match status" value="1"/>
</dbReference>
<organism evidence="5 6">
    <name type="scientific">Odynerus spinipes</name>
    <dbReference type="NCBI Taxonomy" id="1348599"/>
    <lineage>
        <taxon>Eukaryota</taxon>
        <taxon>Metazoa</taxon>
        <taxon>Ecdysozoa</taxon>
        <taxon>Arthropoda</taxon>
        <taxon>Hexapoda</taxon>
        <taxon>Insecta</taxon>
        <taxon>Pterygota</taxon>
        <taxon>Neoptera</taxon>
        <taxon>Endopterygota</taxon>
        <taxon>Hymenoptera</taxon>
        <taxon>Apocrita</taxon>
        <taxon>Aculeata</taxon>
        <taxon>Vespoidea</taxon>
        <taxon>Vespidae</taxon>
        <taxon>Eumeninae</taxon>
        <taxon>Odynerus</taxon>
    </lineage>
</organism>
<dbReference type="GO" id="GO:0036503">
    <property type="term" value="P:ERAD pathway"/>
    <property type="evidence" value="ECO:0007669"/>
    <property type="project" value="TreeGrafter"/>
</dbReference>
<feature type="compositionally biased region" description="Polar residues" evidence="2">
    <location>
        <begin position="104"/>
        <end position="125"/>
    </location>
</feature>
<gene>
    <name evidence="5" type="ORF">KPH14_010250</name>
</gene>
<dbReference type="AlphaFoldDB" id="A0AAD9RU23"/>
<dbReference type="InterPro" id="IPR029071">
    <property type="entry name" value="Ubiquitin-like_domsf"/>
</dbReference>
<keyword evidence="3" id="KW-1133">Transmembrane helix</keyword>
<feature type="domain" description="UBX" evidence="4">
    <location>
        <begin position="286"/>
        <end position="364"/>
    </location>
</feature>
<dbReference type="Pfam" id="PF23187">
    <property type="entry name" value="UBX7_N"/>
    <property type="match status" value="1"/>
</dbReference>
<protein>
    <recommendedName>
        <fullName evidence="1">UBX domain-containing protein 4</fullName>
    </recommendedName>
</protein>
<evidence type="ECO:0000256" key="3">
    <source>
        <dbReference type="SAM" id="Phobius"/>
    </source>
</evidence>
<feature type="region of interest" description="Disordered" evidence="2">
    <location>
        <begin position="414"/>
        <end position="437"/>
    </location>
</feature>
<evidence type="ECO:0000256" key="2">
    <source>
        <dbReference type="SAM" id="MobiDB-lite"/>
    </source>
</evidence>
<feature type="transmembrane region" description="Helical" evidence="3">
    <location>
        <begin position="388"/>
        <end position="410"/>
    </location>
</feature>
<dbReference type="PANTHER" id="PTHR46424:SF1">
    <property type="entry name" value="UBX DOMAIN-CONTAINING PROTEIN 4"/>
    <property type="match status" value="1"/>
</dbReference>
<dbReference type="CDD" id="cd16117">
    <property type="entry name" value="UBX_UBXN4"/>
    <property type="match status" value="1"/>
</dbReference>
<dbReference type="InterPro" id="IPR001012">
    <property type="entry name" value="UBX_dom"/>
</dbReference>
<evidence type="ECO:0000313" key="6">
    <source>
        <dbReference type="Proteomes" id="UP001258017"/>
    </source>
</evidence>
<reference evidence="5" key="1">
    <citation type="submission" date="2021-08" db="EMBL/GenBank/DDBJ databases">
        <authorList>
            <person name="Misof B."/>
            <person name="Oliver O."/>
            <person name="Podsiadlowski L."/>
            <person name="Donath A."/>
            <person name="Peters R."/>
            <person name="Mayer C."/>
            <person name="Rust J."/>
            <person name="Gunkel S."/>
            <person name="Lesny P."/>
            <person name="Martin S."/>
            <person name="Oeyen J.P."/>
            <person name="Petersen M."/>
            <person name="Panagiotis P."/>
            <person name="Wilbrandt J."/>
            <person name="Tanja T."/>
        </authorList>
    </citation>
    <scope>NUCLEOTIDE SEQUENCE</scope>
    <source>
        <strain evidence="5">GBR_01_08_01A</strain>
        <tissue evidence="5">Thorax + abdomen</tissue>
    </source>
</reference>
<keyword evidence="3" id="KW-0812">Transmembrane</keyword>
<dbReference type="PROSITE" id="PS50033">
    <property type="entry name" value="UBX"/>
    <property type="match status" value="1"/>
</dbReference>
<dbReference type="Proteomes" id="UP001258017">
    <property type="component" value="Unassembled WGS sequence"/>
</dbReference>
<dbReference type="SMART" id="SM00166">
    <property type="entry name" value="UBX"/>
    <property type="match status" value="1"/>
</dbReference>
<reference evidence="5" key="2">
    <citation type="journal article" date="2023" name="Commun. Biol.">
        <title>Intrasexual cuticular hydrocarbon dimorphism in a wasp sheds light on hydrocarbon biosynthesis genes in Hymenoptera.</title>
        <authorList>
            <person name="Moris V.C."/>
            <person name="Podsiadlowski L."/>
            <person name="Martin S."/>
            <person name="Oeyen J.P."/>
            <person name="Donath A."/>
            <person name="Petersen M."/>
            <person name="Wilbrandt J."/>
            <person name="Misof B."/>
            <person name="Liedtke D."/>
            <person name="Thamm M."/>
            <person name="Scheiner R."/>
            <person name="Schmitt T."/>
            <person name="Niehuis O."/>
        </authorList>
    </citation>
    <scope>NUCLEOTIDE SEQUENCE</scope>
    <source>
        <strain evidence="5">GBR_01_08_01A</strain>
    </source>
</reference>
<dbReference type="PANTHER" id="PTHR46424">
    <property type="entry name" value="UBX DOMAIN-CONTAINING PROTEIN 4"/>
    <property type="match status" value="1"/>
</dbReference>
<feature type="compositionally biased region" description="Low complexity" evidence="2">
    <location>
        <begin position="423"/>
        <end position="436"/>
    </location>
</feature>